<sequence length="103" mass="11726">MQPRRTHELTNHSPAAYLLSRSRHNILHPVHLEKGAETGVLGSFSIVPIKRLQRHACDMLNRRAISHRHECSLVNVAKMIFASLRYRRTSTVFCIATISQNIG</sequence>
<keyword evidence="2" id="KW-1185">Reference proteome</keyword>
<name>A0A016UNG9_9BILA</name>
<accession>A0A016UNG9</accession>
<evidence type="ECO:0000313" key="1">
    <source>
        <dbReference type="EMBL" id="EYC16730.1"/>
    </source>
</evidence>
<evidence type="ECO:0000313" key="2">
    <source>
        <dbReference type="Proteomes" id="UP000024635"/>
    </source>
</evidence>
<comment type="caution">
    <text evidence="1">The sequence shown here is derived from an EMBL/GenBank/DDBJ whole genome shotgun (WGS) entry which is preliminary data.</text>
</comment>
<proteinExistence type="predicted"/>
<gene>
    <name evidence="1" type="primary">Acey_s0032.g2460</name>
    <name evidence="1" type="ORF">Y032_0032g2460</name>
</gene>
<dbReference type="Proteomes" id="UP000024635">
    <property type="component" value="Unassembled WGS sequence"/>
</dbReference>
<organism evidence="1 2">
    <name type="scientific">Ancylostoma ceylanicum</name>
    <dbReference type="NCBI Taxonomy" id="53326"/>
    <lineage>
        <taxon>Eukaryota</taxon>
        <taxon>Metazoa</taxon>
        <taxon>Ecdysozoa</taxon>
        <taxon>Nematoda</taxon>
        <taxon>Chromadorea</taxon>
        <taxon>Rhabditida</taxon>
        <taxon>Rhabditina</taxon>
        <taxon>Rhabditomorpha</taxon>
        <taxon>Strongyloidea</taxon>
        <taxon>Ancylostomatidae</taxon>
        <taxon>Ancylostomatinae</taxon>
        <taxon>Ancylostoma</taxon>
    </lineage>
</organism>
<dbReference type="AlphaFoldDB" id="A0A016UNG9"/>
<protein>
    <submittedName>
        <fullName evidence="1">Uncharacterized protein</fullName>
    </submittedName>
</protein>
<reference evidence="2" key="1">
    <citation type="journal article" date="2015" name="Nat. Genet.">
        <title>The genome and transcriptome of the zoonotic hookworm Ancylostoma ceylanicum identify infection-specific gene families.</title>
        <authorList>
            <person name="Schwarz E.M."/>
            <person name="Hu Y."/>
            <person name="Antoshechkin I."/>
            <person name="Miller M.M."/>
            <person name="Sternberg P.W."/>
            <person name="Aroian R.V."/>
        </authorList>
    </citation>
    <scope>NUCLEOTIDE SEQUENCE</scope>
    <source>
        <strain evidence="2">HY135</strain>
    </source>
</reference>
<dbReference type="EMBL" id="JARK01001368">
    <property type="protein sequence ID" value="EYC16730.1"/>
    <property type="molecule type" value="Genomic_DNA"/>
</dbReference>